<feature type="domain" description="Transposase IS4-like" evidence="1">
    <location>
        <begin position="39"/>
        <end position="99"/>
    </location>
</feature>
<dbReference type="GO" id="GO:0004803">
    <property type="term" value="F:transposase activity"/>
    <property type="evidence" value="ECO:0007669"/>
    <property type="project" value="InterPro"/>
</dbReference>
<dbReference type="GO" id="GO:0003677">
    <property type="term" value="F:DNA binding"/>
    <property type="evidence" value="ECO:0007669"/>
    <property type="project" value="InterPro"/>
</dbReference>
<dbReference type="GO" id="GO:0006313">
    <property type="term" value="P:DNA transposition"/>
    <property type="evidence" value="ECO:0007669"/>
    <property type="project" value="InterPro"/>
</dbReference>
<gene>
    <name evidence="2" type="ORF">EZS27_005448</name>
</gene>
<reference evidence="2" key="1">
    <citation type="submission" date="2019-03" db="EMBL/GenBank/DDBJ databases">
        <title>Single cell metagenomics reveals metabolic interactions within the superorganism composed of flagellate Streblomastix strix and complex community of Bacteroidetes bacteria on its surface.</title>
        <authorList>
            <person name="Treitli S.C."/>
            <person name="Kolisko M."/>
            <person name="Husnik F."/>
            <person name="Keeling P."/>
            <person name="Hampl V."/>
        </authorList>
    </citation>
    <scope>NUCLEOTIDE SEQUENCE</scope>
    <source>
        <strain evidence="2">STM</strain>
    </source>
</reference>
<evidence type="ECO:0000259" key="1">
    <source>
        <dbReference type="Pfam" id="PF01609"/>
    </source>
</evidence>
<accession>A0A5J4SLT2</accession>
<name>A0A5J4SLT2_9ZZZZ</name>
<dbReference type="AlphaFoldDB" id="A0A5J4SLT2"/>
<proteinExistence type="predicted"/>
<protein>
    <recommendedName>
        <fullName evidence="1">Transposase IS4-like domain-containing protein</fullName>
    </recommendedName>
</protein>
<comment type="caution">
    <text evidence="2">The sequence shown here is derived from an EMBL/GenBank/DDBJ whole genome shotgun (WGS) entry which is preliminary data.</text>
</comment>
<sequence>MSKQRLQVHADVSTIKSQLRKDEKYSQGIRLYVVYQIAQGRKRHIVTDTLGCLLLVLVHGAGVQDRNGIKQVLPLLKYKFLGSIKAIIADNGYSGQPVFTK</sequence>
<dbReference type="EMBL" id="SNRY01000107">
    <property type="protein sequence ID" value="KAA6347096.1"/>
    <property type="molecule type" value="Genomic_DNA"/>
</dbReference>
<dbReference type="Pfam" id="PF01609">
    <property type="entry name" value="DDE_Tnp_1"/>
    <property type="match status" value="1"/>
</dbReference>
<organism evidence="2">
    <name type="scientific">termite gut metagenome</name>
    <dbReference type="NCBI Taxonomy" id="433724"/>
    <lineage>
        <taxon>unclassified sequences</taxon>
        <taxon>metagenomes</taxon>
        <taxon>organismal metagenomes</taxon>
    </lineage>
</organism>
<evidence type="ECO:0000313" key="2">
    <source>
        <dbReference type="EMBL" id="KAA6347096.1"/>
    </source>
</evidence>
<dbReference type="InterPro" id="IPR002559">
    <property type="entry name" value="Transposase_11"/>
</dbReference>